<feature type="transmembrane region" description="Helical" evidence="6">
    <location>
        <begin position="294"/>
        <end position="315"/>
    </location>
</feature>
<accession>A0ABZ1D9L2</accession>
<proteinExistence type="predicted"/>
<name>A0ABZ1D9L2_9TREE</name>
<feature type="transmembrane region" description="Helical" evidence="6">
    <location>
        <begin position="91"/>
        <end position="111"/>
    </location>
</feature>
<feature type="transmembrane region" description="Helical" evidence="6">
    <location>
        <begin position="151"/>
        <end position="173"/>
    </location>
</feature>
<keyword evidence="2" id="KW-0813">Transport</keyword>
<dbReference type="InterPro" id="IPR020846">
    <property type="entry name" value="MFS_dom"/>
</dbReference>
<keyword evidence="4 6" id="KW-1133">Transmembrane helix</keyword>
<dbReference type="Gene3D" id="1.20.1250.20">
    <property type="entry name" value="MFS general substrate transporter like domains"/>
    <property type="match status" value="1"/>
</dbReference>
<evidence type="ECO:0000259" key="7">
    <source>
        <dbReference type="PROSITE" id="PS50850"/>
    </source>
</evidence>
<feature type="transmembrane region" description="Helical" evidence="6">
    <location>
        <begin position="321"/>
        <end position="343"/>
    </location>
</feature>
<dbReference type="GeneID" id="87959614"/>
<feature type="transmembrane region" description="Helical" evidence="6">
    <location>
        <begin position="355"/>
        <end position="376"/>
    </location>
</feature>
<keyword evidence="5 6" id="KW-0472">Membrane</keyword>
<dbReference type="RefSeq" id="XP_062795225.1">
    <property type="nucleotide sequence ID" value="XM_062939174.1"/>
</dbReference>
<evidence type="ECO:0000256" key="4">
    <source>
        <dbReference type="ARBA" id="ARBA00022989"/>
    </source>
</evidence>
<dbReference type="SUPFAM" id="SSF103473">
    <property type="entry name" value="MFS general substrate transporter"/>
    <property type="match status" value="1"/>
</dbReference>
<dbReference type="Pfam" id="PF07690">
    <property type="entry name" value="MFS_1"/>
    <property type="match status" value="1"/>
</dbReference>
<keyword evidence="3 6" id="KW-0812">Transmembrane</keyword>
<evidence type="ECO:0000256" key="5">
    <source>
        <dbReference type="ARBA" id="ARBA00023136"/>
    </source>
</evidence>
<evidence type="ECO:0000256" key="1">
    <source>
        <dbReference type="ARBA" id="ARBA00004141"/>
    </source>
</evidence>
<reference evidence="8 9" key="1">
    <citation type="submission" date="2024-01" db="EMBL/GenBank/DDBJ databases">
        <title>Comparative genomics of Cryptococcus and Kwoniella reveals pathogenesis evolution and contrasting modes of karyotype evolution via chromosome fusion or intercentromeric recombination.</title>
        <authorList>
            <person name="Coelho M.A."/>
            <person name="David-Palma M."/>
            <person name="Shea T."/>
            <person name="Bowers K."/>
            <person name="McGinley-Smith S."/>
            <person name="Mohammad A.W."/>
            <person name="Gnirke A."/>
            <person name="Yurkov A.M."/>
            <person name="Nowrousian M."/>
            <person name="Sun S."/>
            <person name="Cuomo C.A."/>
            <person name="Heitman J."/>
        </authorList>
    </citation>
    <scope>NUCLEOTIDE SEQUENCE [LARGE SCALE GENOMIC DNA]</scope>
    <source>
        <strain evidence="8">CBS 11374</strain>
    </source>
</reference>
<feature type="transmembrane region" description="Helical" evidence="6">
    <location>
        <begin position="185"/>
        <end position="206"/>
    </location>
</feature>
<dbReference type="PROSITE" id="PS50850">
    <property type="entry name" value="MFS"/>
    <property type="match status" value="1"/>
</dbReference>
<feature type="transmembrane region" description="Helical" evidence="6">
    <location>
        <begin position="382"/>
        <end position="403"/>
    </location>
</feature>
<evidence type="ECO:0000313" key="8">
    <source>
        <dbReference type="EMBL" id="WRT70486.1"/>
    </source>
</evidence>
<keyword evidence="9" id="KW-1185">Reference proteome</keyword>
<sequence>MSNQVYETDVEQKDHQLNVDVEDVRYETRPLPESLAGLSEDELKVMERKIVRKADFVIMPIICTLYVLNYIDRQNLSAAKLQGILTDLNMTTQQFATAIAILFVGYLPFQIPSNLIVSSIPRPGLYICGACILWGTISACTAAVHSYATLLVVRVILGMAEAVFFPGVIYLMSAWYVKREFATRIGILYIGQQMGNAFGGLIAAGVLKLNGVHGIAGWRWLFIVEGVATIGIGGISALFLPEFPYNARMLKPIERDLAVWRIEKEAGAGEGSEDTGTWAGFRAALKDPKRTGRIYPFIMGTLALSIPCYIIPMTTRNTGGLYTAMMFMPWTSVGSQLLLYKTVNNHMPRPVAKRAAAVAMLNSIGGVSNIWSSYLWYAGPHYYAAFGALTAAAIVFMITITAYKFYIIRQNKLLDGTPEQVAKATRFGITQEQVNMGWRYEGY</sequence>
<feature type="domain" description="Major facilitator superfamily (MFS) profile" evidence="7">
    <location>
        <begin position="58"/>
        <end position="443"/>
    </location>
</feature>
<feature type="transmembrane region" description="Helical" evidence="6">
    <location>
        <begin position="218"/>
        <end position="240"/>
    </location>
</feature>
<dbReference type="Proteomes" id="UP001329825">
    <property type="component" value="Chromosome 11"/>
</dbReference>
<feature type="transmembrane region" description="Helical" evidence="6">
    <location>
        <begin position="123"/>
        <end position="145"/>
    </location>
</feature>
<dbReference type="EMBL" id="CP141891">
    <property type="protein sequence ID" value="WRT70486.1"/>
    <property type="molecule type" value="Genomic_DNA"/>
</dbReference>
<evidence type="ECO:0000313" key="9">
    <source>
        <dbReference type="Proteomes" id="UP001329825"/>
    </source>
</evidence>
<evidence type="ECO:0000256" key="3">
    <source>
        <dbReference type="ARBA" id="ARBA00022692"/>
    </source>
</evidence>
<organism evidence="8 9">
    <name type="scientific">Kwoniella shivajii</name>
    <dbReference type="NCBI Taxonomy" id="564305"/>
    <lineage>
        <taxon>Eukaryota</taxon>
        <taxon>Fungi</taxon>
        <taxon>Dikarya</taxon>
        <taxon>Basidiomycota</taxon>
        <taxon>Agaricomycotina</taxon>
        <taxon>Tremellomycetes</taxon>
        <taxon>Tremellales</taxon>
        <taxon>Cryptococcaceae</taxon>
        <taxon>Kwoniella</taxon>
    </lineage>
</organism>
<feature type="transmembrane region" description="Helical" evidence="6">
    <location>
        <begin position="54"/>
        <end position="71"/>
    </location>
</feature>
<protein>
    <recommendedName>
        <fullName evidence="7">Major facilitator superfamily (MFS) profile domain-containing protein</fullName>
    </recommendedName>
</protein>
<dbReference type="PANTHER" id="PTHR43791">
    <property type="entry name" value="PERMEASE-RELATED"/>
    <property type="match status" value="1"/>
</dbReference>
<dbReference type="InterPro" id="IPR036259">
    <property type="entry name" value="MFS_trans_sf"/>
</dbReference>
<dbReference type="PANTHER" id="PTHR43791:SF23">
    <property type="entry name" value="MAJOR FACILITATOR SUPERFAMILY (MFS) PROFILE DOMAIN-CONTAINING PROTEIN"/>
    <property type="match status" value="1"/>
</dbReference>
<evidence type="ECO:0000256" key="2">
    <source>
        <dbReference type="ARBA" id="ARBA00022448"/>
    </source>
</evidence>
<gene>
    <name evidence="8" type="ORF">IL334_007484</name>
</gene>
<dbReference type="InterPro" id="IPR011701">
    <property type="entry name" value="MFS"/>
</dbReference>
<evidence type="ECO:0000256" key="6">
    <source>
        <dbReference type="SAM" id="Phobius"/>
    </source>
</evidence>
<comment type="subcellular location">
    <subcellularLocation>
        <location evidence="1">Membrane</location>
        <topology evidence="1">Multi-pass membrane protein</topology>
    </subcellularLocation>
</comment>